<comment type="similarity">
    <text evidence="2">Belongs to the ATG10 family.</text>
</comment>
<reference evidence="13" key="1">
    <citation type="submission" date="2025-08" db="UniProtKB">
        <authorList>
            <consortium name="Ensembl"/>
        </authorList>
    </citation>
    <scope>IDENTIFICATION</scope>
</reference>
<evidence type="ECO:0000256" key="3">
    <source>
        <dbReference type="ARBA" id="ARBA00021099"/>
    </source>
</evidence>
<dbReference type="GO" id="GO:0061651">
    <property type="term" value="F:Atg12 conjugating enzyme activity"/>
    <property type="evidence" value="ECO:0007669"/>
    <property type="project" value="TreeGrafter"/>
</dbReference>
<keyword evidence="7" id="KW-0833">Ubl conjugation pathway</keyword>
<name>A0A8C4KAC4_DRONO</name>
<keyword evidence="4" id="KW-0813">Transport</keyword>
<feature type="compositionally biased region" description="Low complexity" evidence="12">
    <location>
        <begin position="82"/>
        <end position="93"/>
    </location>
</feature>
<reference evidence="13" key="2">
    <citation type="submission" date="2025-09" db="UniProtKB">
        <authorList>
            <consortium name="Ensembl"/>
        </authorList>
    </citation>
    <scope>IDENTIFICATION</scope>
</reference>
<dbReference type="Pfam" id="PF03987">
    <property type="entry name" value="Autophagy_act_C"/>
    <property type="match status" value="1"/>
</dbReference>
<evidence type="ECO:0000256" key="5">
    <source>
        <dbReference type="ARBA" id="ARBA00022490"/>
    </source>
</evidence>
<accession>A0A8C4KAC4</accession>
<evidence type="ECO:0000256" key="10">
    <source>
        <dbReference type="ARBA" id="ARBA00029833"/>
    </source>
</evidence>
<evidence type="ECO:0000256" key="9">
    <source>
        <dbReference type="ARBA" id="ARBA00023006"/>
    </source>
</evidence>
<dbReference type="GO" id="GO:0032446">
    <property type="term" value="P:protein modification by small protein conjugation"/>
    <property type="evidence" value="ECO:0007669"/>
    <property type="project" value="TreeGrafter"/>
</dbReference>
<evidence type="ECO:0000313" key="14">
    <source>
        <dbReference type="Proteomes" id="UP000694423"/>
    </source>
</evidence>
<evidence type="ECO:0000256" key="11">
    <source>
        <dbReference type="ARBA" id="ARBA00054759"/>
    </source>
</evidence>
<proteinExistence type="inferred from homology"/>
<dbReference type="PANTHER" id="PTHR14957">
    <property type="entry name" value="UBIQUITIN-LIKE-CONJUGATING ENZYME ATG10"/>
    <property type="match status" value="1"/>
</dbReference>
<dbReference type="GO" id="GO:0015031">
    <property type="term" value="P:protein transport"/>
    <property type="evidence" value="ECO:0007669"/>
    <property type="project" value="UniProtKB-KW"/>
</dbReference>
<comment type="function">
    <text evidence="11">E2-like enzyme involved in autophagy. Acts as an E2-like enzyme that catalyzes the conjugation of ATG12 to ATG5. ATG12 conjugation to ATG5 is required for autophagy. Likely serves as an ATG5-recognition molecule. Not involved in ATG12 conjugation to ATG3. Plays a role in adenovirus-mediated cell lysis.</text>
</comment>
<evidence type="ECO:0000256" key="4">
    <source>
        <dbReference type="ARBA" id="ARBA00022448"/>
    </source>
</evidence>
<dbReference type="Proteomes" id="UP000694423">
    <property type="component" value="Unplaced"/>
</dbReference>
<evidence type="ECO:0000256" key="12">
    <source>
        <dbReference type="SAM" id="MobiDB-lite"/>
    </source>
</evidence>
<evidence type="ECO:0000256" key="8">
    <source>
        <dbReference type="ARBA" id="ARBA00022927"/>
    </source>
</evidence>
<sequence length="345" mass="38871">MRVKTRGQHHHLLIIRDSDAAEEVSAVNLSFLLLWQLASNQTNFSGRHKQSGSHDAPLLRPRGHARTAGGEPTPTLPRPRARGPGPASPGPHGCPRRAPARGGGGSTGRQALMSFSVAGEEDFFLEEKRFKQYCEEFIKHSQKIGDGWEWRTSKDFADGYLSKTHFQITKRSVPPDLKEKNNDNIEQMLFMHVEESLDDSQVDGVCATAEAIRYEYHVLYSSSYRVPVLYFRACFLDGRPLTLDEIWKSVHACYQARLLEGPWDTITQQEHPLLGQPFFVLHPCRTNEFMSSVLISSRKENRHTNYITSWLSIVGPVVGLNLSLSYAKLASEQNTDADLIDRPLS</sequence>
<keyword evidence="8" id="KW-0653">Protein transport</keyword>
<feature type="region of interest" description="Disordered" evidence="12">
    <location>
        <begin position="44"/>
        <end position="110"/>
    </location>
</feature>
<protein>
    <recommendedName>
        <fullName evidence="3">Ubiquitin-like-conjugating enzyme ATG10</fullName>
    </recommendedName>
    <alternativeName>
        <fullName evidence="10">Autophagy-related protein 10</fullName>
    </alternativeName>
</protein>
<keyword evidence="6" id="KW-0808">Transferase</keyword>
<dbReference type="Gene3D" id="3.30.1460.50">
    <property type="match status" value="1"/>
</dbReference>
<evidence type="ECO:0000256" key="2">
    <source>
        <dbReference type="ARBA" id="ARBA00005696"/>
    </source>
</evidence>
<keyword evidence="9" id="KW-0072">Autophagy</keyword>
<evidence type="ECO:0000256" key="1">
    <source>
        <dbReference type="ARBA" id="ARBA00004496"/>
    </source>
</evidence>
<dbReference type="GO" id="GO:0000422">
    <property type="term" value="P:autophagy of mitochondrion"/>
    <property type="evidence" value="ECO:0007669"/>
    <property type="project" value="TreeGrafter"/>
</dbReference>
<dbReference type="InterPro" id="IPR007135">
    <property type="entry name" value="Atg3/Atg10"/>
</dbReference>
<keyword evidence="14" id="KW-1185">Reference proteome</keyword>
<evidence type="ECO:0000256" key="7">
    <source>
        <dbReference type="ARBA" id="ARBA00022786"/>
    </source>
</evidence>
<evidence type="ECO:0000313" key="13">
    <source>
        <dbReference type="Ensembl" id="ENSDNVP00000019802.1"/>
    </source>
</evidence>
<keyword evidence="5" id="KW-0963">Cytoplasm</keyword>
<evidence type="ECO:0000256" key="6">
    <source>
        <dbReference type="ARBA" id="ARBA00022679"/>
    </source>
</evidence>
<dbReference type="PANTHER" id="PTHR14957:SF1">
    <property type="entry name" value="UBIQUITIN-LIKE-CONJUGATING ENZYME ATG10"/>
    <property type="match status" value="1"/>
</dbReference>
<gene>
    <name evidence="13" type="primary">LOC112983656</name>
</gene>
<dbReference type="Ensembl" id="ENSDNVT00000023848.1">
    <property type="protein sequence ID" value="ENSDNVP00000019802.1"/>
    <property type="gene ID" value="ENSDNVG00000013862.1"/>
</dbReference>
<comment type="subcellular location">
    <subcellularLocation>
        <location evidence="1">Cytoplasm</location>
    </subcellularLocation>
</comment>
<organism evidence="13 14">
    <name type="scientific">Dromaius novaehollandiae</name>
    <name type="common">Emu</name>
    <dbReference type="NCBI Taxonomy" id="8790"/>
    <lineage>
        <taxon>Eukaryota</taxon>
        <taxon>Metazoa</taxon>
        <taxon>Chordata</taxon>
        <taxon>Craniata</taxon>
        <taxon>Vertebrata</taxon>
        <taxon>Euteleostomi</taxon>
        <taxon>Archelosauria</taxon>
        <taxon>Archosauria</taxon>
        <taxon>Dinosauria</taxon>
        <taxon>Saurischia</taxon>
        <taxon>Theropoda</taxon>
        <taxon>Coelurosauria</taxon>
        <taxon>Aves</taxon>
        <taxon>Palaeognathae</taxon>
        <taxon>Casuariiformes</taxon>
        <taxon>Dromaiidae</taxon>
        <taxon>Dromaius</taxon>
    </lineage>
</organism>
<dbReference type="FunFam" id="3.30.1460.50:FF:000002">
    <property type="entry name" value="Autophagy related 10"/>
    <property type="match status" value="1"/>
</dbReference>
<dbReference type="GO" id="GO:0005829">
    <property type="term" value="C:cytosol"/>
    <property type="evidence" value="ECO:0007669"/>
    <property type="project" value="TreeGrafter"/>
</dbReference>
<dbReference type="GO" id="GO:0000045">
    <property type="term" value="P:autophagosome assembly"/>
    <property type="evidence" value="ECO:0007669"/>
    <property type="project" value="TreeGrafter"/>
</dbReference>
<dbReference type="AlphaFoldDB" id="A0A8C4KAC4"/>